<keyword evidence="1" id="KW-1133">Transmembrane helix</keyword>
<keyword evidence="3" id="KW-1185">Reference proteome</keyword>
<keyword evidence="1" id="KW-0472">Membrane</keyword>
<name>A0A1I3SHB9_9HYPH</name>
<dbReference type="EMBL" id="FORF01000031">
    <property type="protein sequence ID" value="SFJ58114.1"/>
    <property type="molecule type" value="Genomic_DNA"/>
</dbReference>
<dbReference type="Proteomes" id="UP000242763">
    <property type="component" value="Unassembled WGS sequence"/>
</dbReference>
<sequence>MLCFQMSFQRFEFLPIFKADEMVMLNRLFDRNSGYWLVLTGFWLVDLMLTP</sequence>
<dbReference type="AlphaFoldDB" id="A0A1I3SHB9"/>
<protein>
    <submittedName>
        <fullName evidence="2">Uncharacterized protein</fullName>
    </submittedName>
</protein>
<accession>A0A1I3SHB9</accession>
<feature type="transmembrane region" description="Helical" evidence="1">
    <location>
        <begin position="33"/>
        <end position="49"/>
    </location>
</feature>
<gene>
    <name evidence="2" type="ORF">SAMN03080618_03370</name>
</gene>
<proteinExistence type="predicted"/>
<evidence type="ECO:0000256" key="1">
    <source>
        <dbReference type="SAM" id="Phobius"/>
    </source>
</evidence>
<reference evidence="3" key="1">
    <citation type="submission" date="2016-10" db="EMBL/GenBank/DDBJ databases">
        <authorList>
            <person name="Varghese N."/>
            <person name="Submissions S."/>
        </authorList>
    </citation>
    <scope>NUCLEOTIDE SEQUENCE [LARGE SCALE GENOMIC DNA]</scope>
    <source>
        <strain evidence="3">DSM 21857</strain>
    </source>
</reference>
<evidence type="ECO:0000313" key="3">
    <source>
        <dbReference type="Proteomes" id="UP000242763"/>
    </source>
</evidence>
<evidence type="ECO:0000313" key="2">
    <source>
        <dbReference type="EMBL" id="SFJ58114.1"/>
    </source>
</evidence>
<keyword evidence="1" id="KW-0812">Transmembrane</keyword>
<organism evidence="2 3">
    <name type="scientific">Aquamicrobium aerolatum DSM 21857</name>
    <dbReference type="NCBI Taxonomy" id="1121003"/>
    <lineage>
        <taxon>Bacteria</taxon>
        <taxon>Pseudomonadati</taxon>
        <taxon>Pseudomonadota</taxon>
        <taxon>Alphaproteobacteria</taxon>
        <taxon>Hyphomicrobiales</taxon>
        <taxon>Phyllobacteriaceae</taxon>
        <taxon>Aerobium</taxon>
    </lineage>
</organism>